<dbReference type="AlphaFoldDB" id="A0A9X4MV08"/>
<evidence type="ECO:0000313" key="1">
    <source>
        <dbReference type="EMBL" id="MDG4945323.1"/>
    </source>
</evidence>
<dbReference type="PROSITE" id="PS51257">
    <property type="entry name" value="PROKAR_LIPOPROTEIN"/>
    <property type="match status" value="1"/>
</dbReference>
<dbReference type="Gene3D" id="3.40.50.1110">
    <property type="entry name" value="SGNH hydrolase"/>
    <property type="match status" value="2"/>
</dbReference>
<organism evidence="1 2">
    <name type="scientific">Profundicola chukchiensis</name>
    <dbReference type="NCBI Taxonomy" id="2961959"/>
    <lineage>
        <taxon>Bacteria</taxon>
        <taxon>Pseudomonadati</taxon>
        <taxon>Bacteroidota</taxon>
        <taxon>Flavobacteriia</taxon>
        <taxon>Flavobacteriales</taxon>
        <taxon>Weeksellaceae</taxon>
        <taxon>Profundicola</taxon>
    </lineage>
</organism>
<dbReference type="EMBL" id="JANCMU010000001">
    <property type="protein sequence ID" value="MDG4945323.1"/>
    <property type="molecule type" value="Genomic_DNA"/>
</dbReference>
<keyword evidence="2" id="KW-1185">Reference proteome</keyword>
<proteinExistence type="predicted"/>
<evidence type="ECO:0000313" key="2">
    <source>
        <dbReference type="Proteomes" id="UP001152599"/>
    </source>
</evidence>
<dbReference type="SUPFAM" id="SSF52266">
    <property type="entry name" value="SGNH hydrolase"/>
    <property type="match status" value="1"/>
</dbReference>
<gene>
    <name evidence="1" type="ORF">NMK71_02765</name>
</gene>
<sequence>MKFIYKSVFVASMLIAFGCNDDFETTVDEIQITSGDANFSKYVAIGNSLTSGYADNALYRSGQENSFPAIIAGQMSAAGGGEFLQPLMPEDDMGGFSDLGLPGKLTLQIVNGAPTPVPSAPGGTFQSTFVQGQFNNMGVPGAKSYHLVAPGYGNPAGVAQGLANPYFARFASSPNTSVMADVMAQQPTFFTLWIGNNDVLSFASSGGVGVNQQGNLDPSTYGGNDLSDPQMVGGVLNSILENLVLTGGAKGAIANIPDVTSIPFLTTVPAKPLAPTNASYAAQIPMLNEFYGQLNQVFAALGVPERQISFDAAGASGIVFVDDSLPDLSAQMTAVLTQVGVPAQQAQLLGSIFGQARQSKEGDLIPLTMSSKIGTVDTQRVSQLMQMGLSQEMAGQLSVVGLTYPADAWVLSQDEVAQATATTNAINNIIAQLASNYQLALVDMNRKMTTLQGGIQFNGVDYNASFITGGAFSLDGVHLNSRGYAMISNYFIDAINAKYGSTLRQVNANNYPGIQFP</sequence>
<protein>
    <submittedName>
        <fullName evidence="1">G-D-S-L family lipolytic protein</fullName>
    </submittedName>
</protein>
<reference evidence="1" key="1">
    <citation type="submission" date="2022-07" db="EMBL/GenBank/DDBJ databases">
        <title>Description and genome-wide analysis of Profundicola chukchiensis gen. nov., sp. nov., marine bacteria isolated from bottom sediments of the Chukchi Sea.</title>
        <authorList>
            <person name="Romanenko L."/>
            <person name="Otstavnykh N."/>
            <person name="Kurilenko V."/>
            <person name="Eremeev V."/>
            <person name="Velansky P."/>
            <person name="Mikhailov V."/>
            <person name="Isaeva M."/>
        </authorList>
    </citation>
    <scope>NUCLEOTIDE SEQUENCE</scope>
    <source>
        <strain evidence="1">KMM 9713</strain>
    </source>
</reference>
<dbReference type="Proteomes" id="UP001152599">
    <property type="component" value="Unassembled WGS sequence"/>
</dbReference>
<dbReference type="RefSeq" id="WP_304419981.1">
    <property type="nucleotide sequence ID" value="NZ_JANCMU010000001.1"/>
</dbReference>
<dbReference type="GO" id="GO:0016788">
    <property type="term" value="F:hydrolase activity, acting on ester bonds"/>
    <property type="evidence" value="ECO:0007669"/>
    <property type="project" value="UniProtKB-ARBA"/>
</dbReference>
<dbReference type="InterPro" id="IPR036514">
    <property type="entry name" value="SGNH_hydro_sf"/>
</dbReference>
<name>A0A9X4MV08_9FLAO</name>
<comment type="caution">
    <text evidence="1">The sequence shown here is derived from an EMBL/GenBank/DDBJ whole genome shotgun (WGS) entry which is preliminary data.</text>
</comment>
<accession>A0A9X4MV08</accession>